<dbReference type="InterPro" id="IPR036388">
    <property type="entry name" value="WH-like_DNA-bd_sf"/>
</dbReference>
<dbReference type="Gene3D" id="1.10.10.10">
    <property type="entry name" value="Winged helix-like DNA-binding domain superfamily/Winged helix DNA-binding domain"/>
    <property type="match status" value="1"/>
</dbReference>
<evidence type="ECO:0000313" key="2">
    <source>
        <dbReference type="EMBL" id="SMX49177.1"/>
    </source>
</evidence>
<organism evidence="2 3">
    <name type="scientific">Pelagimonas varians</name>
    <dbReference type="NCBI Taxonomy" id="696760"/>
    <lineage>
        <taxon>Bacteria</taxon>
        <taxon>Pseudomonadati</taxon>
        <taxon>Pseudomonadota</taxon>
        <taxon>Alphaproteobacteria</taxon>
        <taxon>Rhodobacterales</taxon>
        <taxon>Roseobacteraceae</taxon>
        <taxon>Pelagimonas</taxon>
    </lineage>
</organism>
<dbReference type="PANTHER" id="PTHR33164">
    <property type="entry name" value="TRANSCRIPTIONAL REGULATOR, MARR FAMILY"/>
    <property type="match status" value="1"/>
</dbReference>
<dbReference type="Pfam" id="PF12802">
    <property type="entry name" value="MarR_2"/>
    <property type="match status" value="1"/>
</dbReference>
<dbReference type="InterPro" id="IPR000835">
    <property type="entry name" value="HTH_MarR-typ"/>
</dbReference>
<dbReference type="Proteomes" id="UP000220836">
    <property type="component" value="Unassembled WGS sequence"/>
</dbReference>
<proteinExistence type="predicted"/>
<dbReference type="PROSITE" id="PS50995">
    <property type="entry name" value="HTH_MARR_2"/>
    <property type="match status" value="1"/>
</dbReference>
<evidence type="ECO:0000259" key="1">
    <source>
        <dbReference type="PROSITE" id="PS50995"/>
    </source>
</evidence>
<evidence type="ECO:0000313" key="3">
    <source>
        <dbReference type="Proteomes" id="UP000220836"/>
    </source>
</evidence>
<reference evidence="2 3" key="1">
    <citation type="submission" date="2017-05" db="EMBL/GenBank/DDBJ databases">
        <authorList>
            <person name="Song R."/>
            <person name="Chenine A.L."/>
            <person name="Ruprecht R.M."/>
        </authorList>
    </citation>
    <scope>NUCLEOTIDE SEQUENCE [LARGE SCALE GENOMIC DNA]</scope>
    <source>
        <strain evidence="2 3">CECT 8663</strain>
    </source>
</reference>
<dbReference type="PANTHER" id="PTHR33164:SF99">
    <property type="entry name" value="MARR FAMILY REGULATORY PROTEIN"/>
    <property type="match status" value="1"/>
</dbReference>
<dbReference type="AlphaFoldDB" id="A0A238L2H7"/>
<dbReference type="InterPro" id="IPR039422">
    <property type="entry name" value="MarR/SlyA-like"/>
</dbReference>
<dbReference type="InterPro" id="IPR036390">
    <property type="entry name" value="WH_DNA-bd_sf"/>
</dbReference>
<dbReference type="EMBL" id="FXYH01000020">
    <property type="protein sequence ID" value="SMX49177.1"/>
    <property type="molecule type" value="Genomic_DNA"/>
</dbReference>
<feature type="domain" description="HTH marR-type" evidence="1">
    <location>
        <begin position="1"/>
        <end position="145"/>
    </location>
</feature>
<protein>
    <submittedName>
        <fullName evidence="2">MarR family protein</fullName>
    </submittedName>
</protein>
<dbReference type="RefSeq" id="WP_170125941.1">
    <property type="nucleotide sequence ID" value="NZ_FXYH01000020.1"/>
</dbReference>
<dbReference type="GO" id="GO:0006950">
    <property type="term" value="P:response to stress"/>
    <property type="evidence" value="ECO:0007669"/>
    <property type="project" value="TreeGrafter"/>
</dbReference>
<dbReference type="SUPFAM" id="SSF46785">
    <property type="entry name" value="Winged helix' DNA-binding domain"/>
    <property type="match status" value="1"/>
</dbReference>
<dbReference type="GO" id="GO:0003700">
    <property type="term" value="F:DNA-binding transcription factor activity"/>
    <property type="evidence" value="ECO:0007669"/>
    <property type="project" value="InterPro"/>
</dbReference>
<accession>A0A238L2H7</accession>
<dbReference type="SMART" id="SM00347">
    <property type="entry name" value="HTH_MARR"/>
    <property type="match status" value="1"/>
</dbReference>
<gene>
    <name evidence="2" type="ORF">PEV8663_04120</name>
</gene>
<sequence length="150" mass="17327">MVDQTKLTTVQKLYVGVQLINPLLRSITLRVEADLHGTGISVGQRAILDVLLTKKKATAPEITRILQLKRQFVGRELKELIQNEMVQSEPNPEHKRAHFHSLTKKSEAVIREIRAREMEEFTAFANRFTPEEIDAFYRIQKTLNEEMMPS</sequence>
<name>A0A238L2H7_9RHOB</name>
<keyword evidence="3" id="KW-1185">Reference proteome</keyword>